<dbReference type="OrthoDB" id="745435at2"/>
<dbReference type="Gene3D" id="1.10.10.60">
    <property type="entry name" value="Homeodomain-like"/>
    <property type="match status" value="2"/>
</dbReference>
<dbReference type="GO" id="GO:0043565">
    <property type="term" value="F:sequence-specific DNA binding"/>
    <property type="evidence" value="ECO:0007669"/>
    <property type="project" value="InterPro"/>
</dbReference>
<evidence type="ECO:0000259" key="4">
    <source>
        <dbReference type="PROSITE" id="PS01124"/>
    </source>
</evidence>
<dbReference type="Pfam" id="PF12833">
    <property type="entry name" value="HTH_18"/>
    <property type="match status" value="1"/>
</dbReference>
<dbReference type="SUPFAM" id="SSF46689">
    <property type="entry name" value="Homeodomain-like"/>
    <property type="match status" value="2"/>
</dbReference>
<sequence>MKVVQFTIPVAGEYSVIVQEDVLPWFYEHLHRHNETQITWIIKGEGTLIAGNYMQPFKPGDIYILGANQPHVFKSDPSYFDKRKKKEIHAVTIFFNPKGFFKSLLELPEMKTITKFVETTYYGLQAHYLHQDILNAQIEEVSNKTGAQRLSAFIETLQLMASLKKWKTLSTELAEHSISDSEGLRMNDIYQYTMSNYTDNITLKRIADVAHLTPQAFCRYFKKHTLKTYVNFLNEVRVSEACKKLMARDYESVSSVAYQTGFSNAVTFNRVFKKITGKSPRQYSKEYNQNIET</sequence>
<dbReference type="InterPro" id="IPR018062">
    <property type="entry name" value="HTH_AraC-typ_CS"/>
</dbReference>
<dbReference type="AlphaFoldDB" id="A0A4R8DT09"/>
<comment type="caution">
    <text evidence="5">The sequence shown here is derived from an EMBL/GenBank/DDBJ whole genome shotgun (WGS) entry which is preliminary data.</text>
</comment>
<protein>
    <submittedName>
        <fullName evidence="5">AraC-like DNA-binding protein</fullName>
    </submittedName>
</protein>
<dbReference type="InterPro" id="IPR009057">
    <property type="entry name" value="Homeodomain-like_sf"/>
</dbReference>
<dbReference type="PRINTS" id="PR00032">
    <property type="entry name" value="HTHARAC"/>
</dbReference>
<dbReference type="InterPro" id="IPR011051">
    <property type="entry name" value="RmlC_Cupin_sf"/>
</dbReference>
<dbReference type="SMART" id="SM00342">
    <property type="entry name" value="HTH_ARAC"/>
    <property type="match status" value="1"/>
</dbReference>
<feature type="domain" description="HTH araC/xylS-type" evidence="4">
    <location>
        <begin position="187"/>
        <end position="286"/>
    </location>
</feature>
<reference evidence="5 6" key="1">
    <citation type="submission" date="2019-03" db="EMBL/GenBank/DDBJ databases">
        <title>Genomic Encyclopedia of Type Strains, Phase IV (KMG-IV): sequencing the most valuable type-strain genomes for metagenomic binning, comparative biology and taxonomic classification.</title>
        <authorList>
            <person name="Goeker M."/>
        </authorList>
    </citation>
    <scope>NUCLEOTIDE SEQUENCE [LARGE SCALE GENOMIC DNA]</scope>
    <source>
        <strain evidence="5 6">DSM 100059</strain>
    </source>
</reference>
<evidence type="ECO:0000313" key="6">
    <source>
        <dbReference type="Proteomes" id="UP000294498"/>
    </source>
</evidence>
<dbReference type="SUPFAM" id="SSF51182">
    <property type="entry name" value="RmlC-like cupins"/>
    <property type="match status" value="1"/>
</dbReference>
<dbReference type="RefSeq" id="WP_133993596.1">
    <property type="nucleotide sequence ID" value="NZ_SODV01000001.1"/>
</dbReference>
<evidence type="ECO:0000256" key="3">
    <source>
        <dbReference type="ARBA" id="ARBA00023163"/>
    </source>
</evidence>
<keyword evidence="2 5" id="KW-0238">DNA-binding</keyword>
<keyword evidence="6" id="KW-1185">Reference proteome</keyword>
<evidence type="ECO:0000313" key="5">
    <source>
        <dbReference type="EMBL" id="TDX01229.1"/>
    </source>
</evidence>
<dbReference type="InterPro" id="IPR014710">
    <property type="entry name" value="RmlC-like_jellyroll"/>
</dbReference>
<dbReference type="InterPro" id="IPR003313">
    <property type="entry name" value="AraC-bd"/>
</dbReference>
<organism evidence="5 6">
    <name type="scientific">Dinghuibacter silviterrae</name>
    <dbReference type="NCBI Taxonomy" id="1539049"/>
    <lineage>
        <taxon>Bacteria</taxon>
        <taxon>Pseudomonadati</taxon>
        <taxon>Bacteroidota</taxon>
        <taxon>Chitinophagia</taxon>
        <taxon>Chitinophagales</taxon>
        <taxon>Chitinophagaceae</taxon>
        <taxon>Dinghuibacter</taxon>
    </lineage>
</organism>
<dbReference type="Pfam" id="PF02311">
    <property type="entry name" value="AraC_binding"/>
    <property type="match status" value="1"/>
</dbReference>
<dbReference type="PROSITE" id="PS01124">
    <property type="entry name" value="HTH_ARAC_FAMILY_2"/>
    <property type="match status" value="1"/>
</dbReference>
<dbReference type="PANTHER" id="PTHR43280:SF27">
    <property type="entry name" value="TRANSCRIPTIONAL REGULATOR MTLR"/>
    <property type="match status" value="1"/>
</dbReference>
<dbReference type="EMBL" id="SODV01000001">
    <property type="protein sequence ID" value="TDX01229.1"/>
    <property type="molecule type" value="Genomic_DNA"/>
</dbReference>
<dbReference type="InterPro" id="IPR020449">
    <property type="entry name" value="Tscrpt_reg_AraC-type_HTH"/>
</dbReference>
<evidence type="ECO:0000256" key="1">
    <source>
        <dbReference type="ARBA" id="ARBA00023015"/>
    </source>
</evidence>
<dbReference type="GO" id="GO:0003700">
    <property type="term" value="F:DNA-binding transcription factor activity"/>
    <property type="evidence" value="ECO:0007669"/>
    <property type="project" value="InterPro"/>
</dbReference>
<dbReference type="PANTHER" id="PTHR43280">
    <property type="entry name" value="ARAC-FAMILY TRANSCRIPTIONAL REGULATOR"/>
    <property type="match status" value="1"/>
</dbReference>
<gene>
    <name evidence="5" type="ORF">EDB95_2261</name>
</gene>
<keyword evidence="3" id="KW-0804">Transcription</keyword>
<dbReference type="PROSITE" id="PS00041">
    <property type="entry name" value="HTH_ARAC_FAMILY_1"/>
    <property type="match status" value="1"/>
</dbReference>
<accession>A0A4R8DT09</accession>
<dbReference type="InterPro" id="IPR018060">
    <property type="entry name" value="HTH_AraC"/>
</dbReference>
<proteinExistence type="predicted"/>
<keyword evidence="1" id="KW-0805">Transcription regulation</keyword>
<dbReference type="Gene3D" id="2.60.120.10">
    <property type="entry name" value="Jelly Rolls"/>
    <property type="match status" value="1"/>
</dbReference>
<dbReference type="Proteomes" id="UP000294498">
    <property type="component" value="Unassembled WGS sequence"/>
</dbReference>
<name>A0A4R8DT09_9BACT</name>
<evidence type="ECO:0000256" key="2">
    <source>
        <dbReference type="ARBA" id="ARBA00023125"/>
    </source>
</evidence>